<dbReference type="AlphaFoldDB" id="A0A812WXD1"/>
<protein>
    <submittedName>
        <fullName evidence="2">Uncharacterized protein</fullName>
    </submittedName>
</protein>
<feature type="region of interest" description="Disordered" evidence="1">
    <location>
        <begin position="158"/>
        <end position="212"/>
    </location>
</feature>
<sequence>MQVCAHASACCNLGRPSNPSSLRTSVGTTTAADLVTQSRGDTSETQVVHEPFAEEVRNDLSKLPDMEVFPATTNMAVSPATTDGILSPTAERVQDGSDRSFVYTSPHADDRAIALPFSPTPKDVGLHGKDGAEVSRVSSFNVDSPIADEQHASKVLESKDKDPMSHQPCQQGDASPRPGSSMGGAQSRRANLPLPARPGSSASPRRKSFSVNDPRLIRFRVKGLGLRV</sequence>
<name>A0A812WXD1_9DINO</name>
<accession>A0A812WXD1</accession>
<dbReference type="OrthoDB" id="10368461at2759"/>
<dbReference type="Proteomes" id="UP000601435">
    <property type="component" value="Unassembled WGS sequence"/>
</dbReference>
<comment type="caution">
    <text evidence="2">The sequence shown here is derived from an EMBL/GenBank/DDBJ whole genome shotgun (WGS) entry which is preliminary data.</text>
</comment>
<organism evidence="2 3">
    <name type="scientific">Symbiodinium necroappetens</name>
    <dbReference type="NCBI Taxonomy" id="1628268"/>
    <lineage>
        <taxon>Eukaryota</taxon>
        <taxon>Sar</taxon>
        <taxon>Alveolata</taxon>
        <taxon>Dinophyceae</taxon>
        <taxon>Suessiales</taxon>
        <taxon>Symbiodiniaceae</taxon>
        <taxon>Symbiodinium</taxon>
    </lineage>
</organism>
<reference evidence="2" key="1">
    <citation type="submission" date="2021-02" db="EMBL/GenBank/DDBJ databases">
        <authorList>
            <person name="Dougan E. K."/>
            <person name="Rhodes N."/>
            <person name="Thang M."/>
            <person name="Chan C."/>
        </authorList>
    </citation>
    <scope>NUCLEOTIDE SEQUENCE</scope>
</reference>
<proteinExistence type="predicted"/>
<evidence type="ECO:0000313" key="2">
    <source>
        <dbReference type="EMBL" id="CAE7712482.1"/>
    </source>
</evidence>
<dbReference type="EMBL" id="CAJNJA010035856">
    <property type="protein sequence ID" value="CAE7712482.1"/>
    <property type="molecule type" value="Genomic_DNA"/>
</dbReference>
<evidence type="ECO:0000313" key="3">
    <source>
        <dbReference type="Proteomes" id="UP000601435"/>
    </source>
</evidence>
<gene>
    <name evidence="2" type="ORF">SNEC2469_LOCUS20550</name>
</gene>
<keyword evidence="3" id="KW-1185">Reference proteome</keyword>
<evidence type="ECO:0000256" key="1">
    <source>
        <dbReference type="SAM" id="MobiDB-lite"/>
    </source>
</evidence>